<evidence type="ECO:0000313" key="13">
    <source>
        <dbReference type="EMBL" id="CAH0717973.1"/>
    </source>
</evidence>
<dbReference type="GO" id="GO:0008270">
    <property type="term" value="F:zinc ion binding"/>
    <property type="evidence" value="ECO:0007669"/>
    <property type="project" value="UniProtKB-KW"/>
</dbReference>
<evidence type="ECO:0000313" key="14">
    <source>
        <dbReference type="Proteomes" id="UP000838878"/>
    </source>
</evidence>
<evidence type="ECO:0000256" key="6">
    <source>
        <dbReference type="ARBA" id="ARBA00022833"/>
    </source>
</evidence>
<feature type="region of interest" description="Disordered" evidence="11">
    <location>
        <begin position="182"/>
        <end position="220"/>
    </location>
</feature>
<evidence type="ECO:0000256" key="8">
    <source>
        <dbReference type="ARBA" id="ARBA00023125"/>
    </source>
</evidence>
<dbReference type="GO" id="GO:0005634">
    <property type="term" value="C:nucleus"/>
    <property type="evidence" value="ECO:0007669"/>
    <property type="project" value="UniProtKB-SubCell"/>
</dbReference>
<dbReference type="Gene3D" id="3.40.1800.20">
    <property type="match status" value="1"/>
</dbReference>
<name>A0A8J9V8K8_9NEOP</name>
<evidence type="ECO:0000256" key="11">
    <source>
        <dbReference type="SAM" id="MobiDB-lite"/>
    </source>
</evidence>
<dbReference type="InterPro" id="IPR013087">
    <property type="entry name" value="Znf_C2H2_type"/>
</dbReference>
<keyword evidence="5" id="KW-0863">Zinc-finger</keyword>
<feature type="non-terminal residue" evidence="13">
    <location>
        <position position="613"/>
    </location>
</feature>
<dbReference type="AlphaFoldDB" id="A0A8J9V8K8"/>
<protein>
    <recommendedName>
        <fullName evidence="12">C2H2-type domain-containing protein</fullName>
    </recommendedName>
</protein>
<dbReference type="Proteomes" id="UP000838878">
    <property type="component" value="Chromosome 12"/>
</dbReference>
<dbReference type="GO" id="GO:0000978">
    <property type="term" value="F:RNA polymerase II cis-regulatory region sequence-specific DNA binding"/>
    <property type="evidence" value="ECO:0007669"/>
    <property type="project" value="TreeGrafter"/>
</dbReference>
<feature type="domain" description="C2H2-type" evidence="12">
    <location>
        <begin position="578"/>
        <end position="599"/>
    </location>
</feature>
<dbReference type="InterPro" id="IPR012934">
    <property type="entry name" value="Znf_AD"/>
</dbReference>
<evidence type="ECO:0000256" key="5">
    <source>
        <dbReference type="ARBA" id="ARBA00022771"/>
    </source>
</evidence>
<dbReference type="SMART" id="SM00868">
    <property type="entry name" value="zf-AD"/>
    <property type="match status" value="1"/>
</dbReference>
<dbReference type="FunFam" id="3.30.160.60:FF:002343">
    <property type="entry name" value="Zinc finger protein 33A"/>
    <property type="match status" value="1"/>
</dbReference>
<dbReference type="Pfam" id="PF07776">
    <property type="entry name" value="zf-AD"/>
    <property type="match status" value="1"/>
</dbReference>
<dbReference type="Pfam" id="PF00096">
    <property type="entry name" value="zf-C2H2"/>
    <property type="match status" value="4"/>
</dbReference>
<dbReference type="Gene3D" id="3.30.160.60">
    <property type="entry name" value="Classic Zinc Finger"/>
    <property type="match status" value="4"/>
</dbReference>
<dbReference type="FunFam" id="3.30.160.60:FF:000097">
    <property type="entry name" value="Zinc finger protein"/>
    <property type="match status" value="1"/>
</dbReference>
<evidence type="ECO:0000256" key="9">
    <source>
        <dbReference type="ARBA" id="ARBA00023163"/>
    </source>
</evidence>
<keyword evidence="6" id="KW-0862">Zinc</keyword>
<feature type="domain" description="C2H2-type" evidence="12">
    <location>
        <begin position="347"/>
        <end position="367"/>
    </location>
</feature>
<evidence type="ECO:0000256" key="7">
    <source>
        <dbReference type="ARBA" id="ARBA00023015"/>
    </source>
</evidence>
<dbReference type="OrthoDB" id="6365676at2759"/>
<keyword evidence="14" id="KW-1185">Reference proteome</keyword>
<dbReference type="SMART" id="SM00355">
    <property type="entry name" value="ZnF_C2H2"/>
    <property type="match status" value="10"/>
</dbReference>
<dbReference type="GO" id="GO:0000981">
    <property type="term" value="F:DNA-binding transcription factor activity, RNA polymerase II-specific"/>
    <property type="evidence" value="ECO:0007669"/>
    <property type="project" value="TreeGrafter"/>
</dbReference>
<keyword evidence="3" id="KW-0479">Metal-binding</keyword>
<comment type="function">
    <text evidence="1">May be involved in transcriptional regulation.</text>
</comment>
<evidence type="ECO:0000256" key="1">
    <source>
        <dbReference type="ARBA" id="ARBA00003767"/>
    </source>
</evidence>
<feature type="compositionally biased region" description="Basic residues" evidence="11">
    <location>
        <begin position="189"/>
        <end position="200"/>
    </location>
</feature>
<evidence type="ECO:0000256" key="3">
    <source>
        <dbReference type="ARBA" id="ARBA00022723"/>
    </source>
</evidence>
<keyword evidence="4" id="KW-0677">Repeat</keyword>
<feature type="domain" description="C2H2-type" evidence="12">
    <location>
        <begin position="294"/>
        <end position="314"/>
    </location>
</feature>
<keyword evidence="7" id="KW-0805">Transcription regulation</keyword>
<feature type="domain" description="C2H2-type" evidence="12">
    <location>
        <begin position="488"/>
        <end position="509"/>
    </location>
</feature>
<dbReference type="SUPFAM" id="SSF57667">
    <property type="entry name" value="beta-beta-alpha zinc fingers"/>
    <property type="match status" value="3"/>
</dbReference>
<evidence type="ECO:0000256" key="2">
    <source>
        <dbReference type="ARBA" id="ARBA00004123"/>
    </source>
</evidence>
<proteinExistence type="predicted"/>
<keyword evidence="9" id="KW-0804">Transcription</keyword>
<dbReference type="PANTHER" id="PTHR24384:SF189">
    <property type="entry name" value="C2H2-TYPE DOMAIN-CONTAINING PROTEIN-RELATED"/>
    <property type="match status" value="1"/>
</dbReference>
<evidence type="ECO:0000256" key="10">
    <source>
        <dbReference type="ARBA" id="ARBA00023242"/>
    </source>
</evidence>
<organism evidence="13 14">
    <name type="scientific">Brenthis ino</name>
    <name type="common">lesser marbled fritillary</name>
    <dbReference type="NCBI Taxonomy" id="405034"/>
    <lineage>
        <taxon>Eukaryota</taxon>
        <taxon>Metazoa</taxon>
        <taxon>Ecdysozoa</taxon>
        <taxon>Arthropoda</taxon>
        <taxon>Hexapoda</taxon>
        <taxon>Insecta</taxon>
        <taxon>Pterygota</taxon>
        <taxon>Neoptera</taxon>
        <taxon>Endopterygota</taxon>
        <taxon>Lepidoptera</taxon>
        <taxon>Glossata</taxon>
        <taxon>Ditrysia</taxon>
        <taxon>Papilionoidea</taxon>
        <taxon>Nymphalidae</taxon>
        <taxon>Heliconiinae</taxon>
        <taxon>Argynnini</taxon>
        <taxon>Brenthis</taxon>
    </lineage>
</organism>
<keyword evidence="10" id="KW-0539">Nucleus</keyword>
<feature type="domain" description="C2H2-type" evidence="12">
    <location>
        <begin position="550"/>
        <end position="570"/>
    </location>
</feature>
<dbReference type="SUPFAM" id="SSF57716">
    <property type="entry name" value="Glucocorticoid receptor-like (DNA-binding domain)"/>
    <property type="match status" value="1"/>
</dbReference>
<dbReference type="InterPro" id="IPR036236">
    <property type="entry name" value="Znf_C2H2_sf"/>
</dbReference>
<feature type="domain" description="C2H2-type" evidence="12">
    <location>
        <begin position="373"/>
        <end position="394"/>
    </location>
</feature>
<dbReference type="EMBL" id="OV170232">
    <property type="protein sequence ID" value="CAH0717973.1"/>
    <property type="molecule type" value="Genomic_DNA"/>
</dbReference>
<evidence type="ECO:0000256" key="4">
    <source>
        <dbReference type="ARBA" id="ARBA00022737"/>
    </source>
</evidence>
<evidence type="ECO:0000259" key="12">
    <source>
        <dbReference type="PROSITE" id="PS00028"/>
    </source>
</evidence>
<comment type="subcellular location">
    <subcellularLocation>
        <location evidence="2">Nucleus</location>
    </subcellularLocation>
</comment>
<gene>
    <name evidence="13" type="ORF">BINO364_LOCUS4516</name>
</gene>
<reference evidence="13" key="1">
    <citation type="submission" date="2021-12" db="EMBL/GenBank/DDBJ databases">
        <authorList>
            <person name="Martin H S."/>
        </authorList>
    </citation>
    <scope>NUCLEOTIDE SEQUENCE</scope>
</reference>
<feature type="domain" description="C2H2-type" evidence="12">
    <location>
        <begin position="264"/>
        <end position="285"/>
    </location>
</feature>
<dbReference type="PROSITE" id="PS00028">
    <property type="entry name" value="ZINC_FINGER_C2H2_1"/>
    <property type="match status" value="7"/>
</dbReference>
<sequence>MANLKICRICLQTEAKVYSYVQYQLKSYYEEILALKLSEMDSLPQYFCFQCAILLHKYHKFKEKCHFGQKILQEILWKGPITYGTIKMIDRTNLKLLHKSPQQKVIFIDASENGIHPIDNILIKEEDKNEGATEKIEIVDDNKNFDNEDNFEITFEDNREIDVSVTETVNTSSPVLKKTKNKIKDKNTRLKAKERKSKVKRKEDNVKDKNSNNKHDQNKEKVVKRLILMDASKWKKFDLTEEDAIQEFRAKSYDEKYTAAAYKCTDCLKGFSEEDMLKRHIKIRHSESQGSIECQFCRMRFKRKCRLRQHIREHYTKFKCLRCNFICVLESTALSHEQFHNGVTRKCKYCGKEFRYSSTYYTHLRTHRSQFVCTLCGSSFVSEAGLHQHKRVKHCTSDISLEKEDKEEEANKFCSRCNIQFETTKAYEEHLYHSTLHADENGTEIDVTKTLNILERATQEKVTSLFKRRKIDDISFKSGKRCKKPTTCHQCGKHFSTQSACMKHHLEEHPGTSFCPPNLRHICEICGASLAPGSVAVHKNMHTREKIFACSTCGRQFYESVGLKRHMLTHTGEKPFACTSCDKRFTQSASLKLHYRTFHLKQPYPKRNRRKKE</sequence>
<accession>A0A8J9V8K8</accession>
<feature type="compositionally biased region" description="Basic and acidic residues" evidence="11">
    <location>
        <begin position="201"/>
        <end position="220"/>
    </location>
</feature>
<keyword evidence="8" id="KW-0238">DNA-binding</keyword>
<dbReference type="PANTHER" id="PTHR24384">
    <property type="entry name" value="FINGER PUTATIVE TRANSCRIPTION FACTOR FAMILY-RELATED"/>
    <property type="match status" value="1"/>
</dbReference>
<dbReference type="InterPro" id="IPR050752">
    <property type="entry name" value="C2H2-ZF_domain"/>
</dbReference>